<reference evidence="3" key="1">
    <citation type="submission" date="2017-02" db="UniProtKB">
        <authorList>
            <consortium name="WormBaseParasite"/>
        </authorList>
    </citation>
    <scope>IDENTIFICATION</scope>
</reference>
<name>A0A0R3QUB1_9BILA</name>
<dbReference type="AlphaFoldDB" id="A0A0R3QUB1"/>
<organism evidence="3">
    <name type="scientific">Brugia timori</name>
    <dbReference type="NCBI Taxonomy" id="42155"/>
    <lineage>
        <taxon>Eukaryota</taxon>
        <taxon>Metazoa</taxon>
        <taxon>Ecdysozoa</taxon>
        <taxon>Nematoda</taxon>
        <taxon>Chromadorea</taxon>
        <taxon>Rhabditida</taxon>
        <taxon>Spirurina</taxon>
        <taxon>Spiruromorpha</taxon>
        <taxon>Filarioidea</taxon>
        <taxon>Onchocercidae</taxon>
        <taxon>Brugia</taxon>
    </lineage>
</organism>
<keyword evidence="2" id="KW-1185">Reference proteome</keyword>
<reference evidence="1 2" key="2">
    <citation type="submission" date="2018-11" db="EMBL/GenBank/DDBJ databases">
        <authorList>
            <consortium name="Pathogen Informatics"/>
        </authorList>
    </citation>
    <scope>NUCLEOTIDE SEQUENCE [LARGE SCALE GENOMIC DNA]</scope>
</reference>
<dbReference type="Proteomes" id="UP000280834">
    <property type="component" value="Unassembled WGS sequence"/>
</dbReference>
<dbReference type="WBParaSite" id="BTMF_0001131301-mRNA-1">
    <property type="protein sequence ID" value="BTMF_0001131301-mRNA-1"/>
    <property type="gene ID" value="BTMF_0001131301"/>
</dbReference>
<dbReference type="EMBL" id="UZAG01016894">
    <property type="protein sequence ID" value="VDO31584.1"/>
    <property type="molecule type" value="Genomic_DNA"/>
</dbReference>
<gene>
    <name evidence="1" type="ORF">BTMF_LOCUS9347</name>
</gene>
<evidence type="ECO:0000313" key="3">
    <source>
        <dbReference type="WBParaSite" id="BTMF_0001131301-mRNA-1"/>
    </source>
</evidence>
<sequence>MFDFDISMFCIFSNEQFHCSSYFNQSSKLIALIYL</sequence>
<evidence type="ECO:0000313" key="2">
    <source>
        <dbReference type="Proteomes" id="UP000280834"/>
    </source>
</evidence>
<protein>
    <submittedName>
        <fullName evidence="1 3">Uncharacterized protein</fullName>
    </submittedName>
</protein>
<evidence type="ECO:0000313" key="1">
    <source>
        <dbReference type="EMBL" id="VDO31584.1"/>
    </source>
</evidence>
<accession>A0A0R3QUB1</accession>
<proteinExistence type="predicted"/>